<dbReference type="EMBL" id="CP001687">
    <property type="protein sequence ID" value="ACV11599.1"/>
    <property type="molecule type" value="Genomic_DNA"/>
</dbReference>
<reference evidence="4 5" key="1">
    <citation type="journal article" date="2009" name="Stand. Genomic Sci.">
        <title>Complete genome sequence of Halorhabdus utahensis type strain (AX-2).</title>
        <authorList>
            <person name="Anderson I."/>
            <person name="Tindall B.J."/>
            <person name="Pomrenke H."/>
            <person name="Goker M."/>
            <person name="Lapidus A."/>
            <person name="Nolan M."/>
            <person name="Copeland A."/>
            <person name="Glavina Del Rio T."/>
            <person name="Chen F."/>
            <person name="Tice H."/>
            <person name="Cheng J.F."/>
            <person name="Lucas S."/>
            <person name="Chertkov O."/>
            <person name="Bruce D."/>
            <person name="Brettin T."/>
            <person name="Detter J.C."/>
            <person name="Han C."/>
            <person name="Goodwin L."/>
            <person name="Land M."/>
            <person name="Hauser L."/>
            <person name="Chang Y.J."/>
            <person name="Jeffries C.D."/>
            <person name="Pitluck S."/>
            <person name="Pati A."/>
            <person name="Mavromatis K."/>
            <person name="Ivanova N."/>
            <person name="Ovchinnikova G."/>
            <person name="Chen A."/>
            <person name="Palaniappan K."/>
            <person name="Chain P."/>
            <person name="Rohde M."/>
            <person name="Bristow J."/>
            <person name="Eisen J.A."/>
            <person name="Markowitz V."/>
            <person name="Hugenholtz P."/>
            <person name="Kyrpides N.C."/>
            <person name="Klenk H.P."/>
        </authorList>
    </citation>
    <scope>NUCLEOTIDE SEQUENCE [LARGE SCALE GENOMIC DNA]</scope>
    <source>
        <strain evidence="5">DSM 12940 / JCM 11049 / AX-2</strain>
    </source>
</reference>
<keyword evidence="5" id="KW-1185">Reference proteome</keyword>
<evidence type="ECO:0000259" key="3">
    <source>
        <dbReference type="Pfam" id="PF26275"/>
    </source>
</evidence>
<dbReference type="GeneID" id="8383702"/>
<dbReference type="RefSeq" id="WP_015789173.1">
    <property type="nucleotide sequence ID" value="NC_013158.1"/>
</dbReference>
<dbReference type="HOGENOM" id="CLU_2353156_0_0_2"/>
<evidence type="ECO:0000313" key="5">
    <source>
        <dbReference type="Proteomes" id="UP000002071"/>
    </source>
</evidence>
<dbReference type="OrthoDB" id="200317at2157"/>
<keyword evidence="2" id="KW-0472">Membrane</keyword>
<feature type="transmembrane region" description="Helical" evidence="2">
    <location>
        <begin position="35"/>
        <end position="52"/>
    </location>
</feature>
<keyword evidence="2" id="KW-0812">Transmembrane</keyword>
<dbReference type="Proteomes" id="UP000002071">
    <property type="component" value="Chromosome"/>
</dbReference>
<evidence type="ECO:0000256" key="2">
    <source>
        <dbReference type="SAM" id="Phobius"/>
    </source>
</evidence>
<protein>
    <recommendedName>
        <fullName evidence="3">DUF8074 domain-containing protein</fullName>
    </recommendedName>
</protein>
<evidence type="ECO:0000313" key="4">
    <source>
        <dbReference type="EMBL" id="ACV11599.1"/>
    </source>
</evidence>
<dbReference type="AlphaFoldDB" id="C7NNS4"/>
<accession>C7NNS4</accession>
<proteinExistence type="predicted"/>
<gene>
    <name evidence="4" type="ordered locus">Huta_1423</name>
</gene>
<organism evidence="4 5">
    <name type="scientific">Halorhabdus utahensis (strain DSM 12940 / JCM 11049 / AX-2)</name>
    <dbReference type="NCBI Taxonomy" id="519442"/>
    <lineage>
        <taxon>Archaea</taxon>
        <taxon>Methanobacteriati</taxon>
        <taxon>Methanobacteriota</taxon>
        <taxon>Stenosarchaea group</taxon>
        <taxon>Halobacteria</taxon>
        <taxon>Halobacteriales</taxon>
        <taxon>Haloarculaceae</taxon>
        <taxon>Halorhabdus</taxon>
    </lineage>
</organism>
<sequence length="97" mass="11194">MDLDRSDLTVFVYNWGVVLSGGYIALTYDMTTTDLGLFSLVLGVLWTIYYRLVMEDKLPPFDEQTQEIDERELPNREDEPIDHDEPPEQGGPDAPWE</sequence>
<dbReference type="eggNOG" id="arCOG11202">
    <property type="taxonomic scope" value="Archaea"/>
</dbReference>
<feature type="region of interest" description="Disordered" evidence="1">
    <location>
        <begin position="61"/>
        <end position="97"/>
    </location>
</feature>
<keyword evidence="2" id="KW-1133">Transmembrane helix</keyword>
<feature type="transmembrane region" description="Helical" evidence="2">
    <location>
        <begin position="12"/>
        <end position="28"/>
    </location>
</feature>
<dbReference type="KEGG" id="hut:Huta_1423"/>
<dbReference type="InterPro" id="IPR058387">
    <property type="entry name" value="DUF8074"/>
</dbReference>
<dbReference type="Pfam" id="PF26275">
    <property type="entry name" value="DUF8074"/>
    <property type="match status" value="1"/>
</dbReference>
<evidence type="ECO:0000256" key="1">
    <source>
        <dbReference type="SAM" id="MobiDB-lite"/>
    </source>
</evidence>
<name>C7NNS4_HALUD</name>
<feature type="domain" description="DUF8074" evidence="3">
    <location>
        <begin position="1"/>
        <end position="76"/>
    </location>
</feature>
<feature type="compositionally biased region" description="Basic and acidic residues" evidence="1">
    <location>
        <begin position="71"/>
        <end position="86"/>
    </location>
</feature>